<keyword evidence="9 14" id="KW-0808">Transferase</keyword>
<organism evidence="15 16">
    <name type="scientific">Phenylobacterium conjunctum</name>
    <dbReference type="NCBI Taxonomy" id="1298959"/>
    <lineage>
        <taxon>Bacteria</taxon>
        <taxon>Pseudomonadati</taxon>
        <taxon>Pseudomonadota</taxon>
        <taxon>Alphaproteobacteria</taxon>
        <taxon>Caulobacterales</taxon>
        <taxon>Caulobacteraceae</taxon>
        <taxon>Phenylobacterium</taxon>
    </lineage>
</organism>
<comment type="function">
    <text evidence="4 14">Catalyzes ATP-dependent phosphorylation of adenosylcobinamide and addition of GMP to adenosylcobinamide phosphate.</text>
</comment>
<keyword evidence="8 14" id="KW-0169">Cobalamin biosynthesis</keyword>
<comment type="catalytic activity">
    <reaction evidence="2 14">
        <text>adenosylcob(III)inamide phosphate + GTP + H(+) = adenosylcob(III)inamide-GDP + diphosphate</text>
        <dbReference type="Rhea" id="RHEA:22712"/>
        <dbReference type="ChEBI" id="CHEBI:15378"/>
        <dbReference type="ChEBI" id="CHEBI:33019"/>
        <dbReference type="ChEBI" id="CHEBI:37565"/>
        <dbReference type="ChEBI" id="CHEBI:58502"/>
        <dbReference type="ChEBI" id="CHEBI:60487"/>
        <dbReference type="EC" id="2.7.7.62"/>
    </reaction>
</comment>
<keyword evidence="12 14" id="KW-0067">ATP-binding</keyword>
<comment type="similarity">
    <text evidence="7 14">Belongs to the CobU/CobP family.</text>
</comment>
<dbReference type="EC" id="2.7.1.156" evidence="14"/>
<dbReference type="EMBL" id="JBHTLQ010000031">
    <property type="protein sequence ID" value="MFD1191615.1"/>
    <property type="molecule type" value="Genomic_DNA"/>
</dbReference>
<dbReference type="InterPro" id="IPR003203">
    <property type="entry name" value="CobU/CobP"/>
</dbReference>
<dbReference type="Gene3D" id="3.40.50.300">
    <property type="entry name" value="P-loop containing nucleotide triphosphate hydrolases"/>
    <property type="match status" value="1"/>
</dbReference>
<evidence type="ECO:0000256" key="2">
    <source>
        <dbReference type="ARBA" id="ARBA00000711"/>
    </source>
</evidence>
<evidence type="ECO:0000256" key="12">
    <source>
        <dbReference type="ARBA" id="ARBA00022840"/>
    </source>
</evidence>
<proteinExistence type="inferred from homology"/>
<comment type="pathway">
    <text evidence="6 14">Cofactor biosynthesis; adenosylcobalamin biosynthesis; adenosylcobalamin from cob(II)yrinate a,c-diamide: step 5/7.</text>
</comment>
<dbReference type="InterPro" id="IPR027417">
    <property type="entry name" value="P-loop_NTPase"/>
</dbReference>
<dbReference type="SUPFAM" id="SSF52540">
    <property type="entry name" value="P-loop containing nucleoside triphosphate hydrolases"/>
    <property type="match status" value="1"/>
</dbReference>
<keyword evidence="15" id="KW-0548">Nucleotidyltransferase</keyword>
<evidence type="ECO:0000256" key="14">
    <source>
        <dbReference type="PIRNR" id="PIRNR006135"/>
    </source>
</evidence>
<dbReference type="CDD" id="cd00544">
    <property type="entry name" value="CobU"/>
    <property type="match status" value="1"/>
</dbReference>
<dbReference type="PANTHER" id="PTHR34848:SF1">
    <property type="entry name" value="BIFUNCTIONAL ADENOSYLCOBALAMIN BIOSYNTHESIS PROTEIN COBU"/>
    <property type="match status" value="1"/>
</dbReference>
<evidence type="ECO:0000313" key="16">
    <source>
        <dbReference type="Proteomes" id="UP001597216"/>
    </source>
</evidence>
<comment type="pathway">
    <text evidence="5 14">Cofactor biosynthesis; adenosylcobalamin biosynthesis; adenosylcobalamin from cob(II)yrinate a,c-diamide: step 6/7.</text>
</comment>
<evidence type="ECO:0000256" key="4">
    <source>
        <dbReference type="ARBA" id="ARBA00003889"/>
    </source>
</evidence>
<keyword evidence="13 14" id="KW-0342">GTP-binding</keyword>
<evidence type="ECO:0000256" key="8">
    <source>
        <dbReference type="ARBA" id="ARBA00022573"/>
    </source>
</evidence>
<keyword evidence="16" id="KW-1185">Reference proteome</keyword>
<evidence type="ECO:0000256" key="10">
    <source>
        <dbReference type="ARBA" id="ARBA00022741"/>
    </source>
</evidence>
<gene>
    <name evidence="15" type="primary">cobU</name>
    <name evidence="15" type="ORF">ACFQ27_13585</name>
</gene>
<evidence type="ECO:0000256" key="11">
    <source>
        <dbReference type="ARBA" id="ARBA00022777"/>
    </source>
</evidence>
<keyword evidence="10 14" id="KW-0547">Nucleotide-binding</keyword>
<evidence type="ECO:0000256" key="5">
    <source>
        <dbReference type="ARBA" id="ARBA00004692"/>
    </source>
</evidence>
<evidence type="ECO:0000313" key="15">
    <source>
        <dbReference type="EMBL" id="MFD1191615.1"/>
    </source>
</evidence>
<evidence type="ECO:0000256" key="9">
    <source>
        <dbReference type="ARBA" id="ARBA00022679"/>
    </source>
</evidence>
<dbReference type="NCBIfam" id="NF004469">
    <property type="entry name" value="PRK05800.1"/>
    <property type="match status" value="1"/>
</dbReference>
<accession>A0ABW3T7K4</accession>
<comment type="catalytic activity">
    <reaction evidence="3">
        <text>adenosylcob(III)inamide + GTP = adenosylcob(III)inamide phosphate + GDP + H(+)</text>
        <dbReference type="Rhea" id="RHEA:15765"/>
        <dbReference type="ChEBI" id="CHEBI:2480"/>
        <dbReference type="ChEBI" id="CHEBI:15378"/>
        <dbReference type="ChEBI" id="CHEBI:37565"/>
        <dbReference type="ChEBI" id="CHEBI:58189"/>
        <dbReference type="ChEBI" id="CHEBI:58502"/>
        <dbReference type="EC" id="2.7.1.156"/>
    </reaction>
</comment>
<protein>
    <recommendedName>
        <fullName evidence="14">Bifunctional adenosylcobalamin biosynthesis protein</fullName>
        <ecNumber evidence="14">2.7.1.156</ecNumber>
        <ecNumber evidence="14">2.7.7.62</ecNumber>
    </recommendedName>
</protein>
<dbReference type="RefSeq" id="WP_377353965.1">
    <property type="nucleotide sequence ID" value="NZ_JBHTLQ010000031.1"/>
</dbReference>
<evidence type="ECO:0000256" key="3">
    <source>
        <dbReference type="ARBA" id="ARBA00001522"/>
    </source>
</evidence>
<comment type="catalytic activity">
    <reaction evidence="1 14">
        <text>adenosylcob(III)inamide + ATP = adenosylcob(III)inamide phosphate + ADP + H(+)</text>
        <dbReference type="Rhea" id="RHEA:15769"/>
        <dbReference type="ChEBI" id="CHEBI:2480"/>
        <dbReference type="ChEBI" id="CHEBI:15378"/>
        <dbReference type="ChEBI" id="CHEBI:30616"/>
        <dbReference type="ChEBI" id="CHEBI:58502"/>
        <dbReference type="ChEBI" id="CHEBI:456216"/>
        <dbReference type="EC" id="2.7.1.156"/>
    </reaction>
</comment>
<keyword evidence="11 14" id="KW-0418">Kinase</keyword>
<dbReference type="GO" id="GO:0043752">
    <property type="term" value="F:adenosylcobinamide kinase activity"/>
    <property type="evidence" value="ECO:0007669"/>
    <property type="project" value="UniProtKB-EC"/>
</dbReference>
<dbReference type="Pfam" id="PF02283">
    <property type="entry name" value="CobU"/>
    <property type="match status" value="1"/>
</dbReference>
<evidence type="ECO:0000256" key="6">
    <source>
        <dbReference type="ARBA" id="ARBA00005159"/>
    </source>
</evidence>
<comment type="caution">
    <text evidence="15">The sequence shown here is derived from an EMBL/GenBank/DDBJ whole genome shotgun (WGS) entry which is preliminary data.</text>
</comment>
<dbReference type="PIRSF" id="PIRSF006135">
    <property type="entry name" value="CobU"/>
    <property type="match status" value="1"/>
</dbReference>
<dbReference type="Proteomes" id="UP001597216">
    <property type="component" value="Unassembled WGS sequence"/>
</dbReference>
<reference evidence="16" key="1">
    <citation type="journal article" date="2019" name="Int. J. Syst. Evol. Microbiol.">
        <title>The Global Catalogue of Microorganisms (GCM) 10K type strain sequencing project: providing services to taxonomists for standard genome sequencing and annotation.</title>
        <authorList>
            <consortium name="The Broad Institute Genomics Platform"/>
            <consortium name="The Broad Institute Genome Sequencing Center for Infectious Disease"/>
            <person name="Wu L."/>
            <person name="Ma J."/>
        </authorList>
    </citation>
    <scope>NUCLEOTIDE SEQUENCE [LARGE SCALE GENOMIC DNA]</scope>
    <source>
        <strain evidence="16">CCUG 55074</strain>
    </source>
</reference>
<evidence type="ECO:0000256" key="7">
    <source>
        <dbReference type="ARBA" id="ARBA00007490"/>
    </source>
</evidence>
<evidence type="ECO:0000256" key="1">
    <source>
        <dbReference type="ARBA" id="ARBA00000312"/>
    </source>
</evidence>
<sequence length="173" mass="18422">MSLVFVLGGARSGKTRYALSEAQRLATEAGGRKVMIATAEALDGEMADRIARHKAERGPDWATLEVPLALAEAIRSLRPRDVAVVDCLTLWLSNLMHAEAEIADETEALIAALDASPADAVILISNEVGQGIVPENALARRFRDEAGWMHQAIAGAVDQMVVVQAGLPMVLKG</sequence>
<name>A0ABW3T7K4_9CAUL</name>
<dbReference type="PANTHER" id="PTHR34848">
    <property type="match status" value="1"/>
</dbReference>
<dbReference type="EC" id="2.7.7.62" evidence="14"/>
<evidence type="ECO:0000256" key="13">
    <source>
        <dbReference type="ARBA" id="ARBA00023134"/>
    </source>
</evidence>
<dbReference type="GO" id="GO:0008820">
    <property type="term" value="F:cobinamide phosphate guanylyltransferase activity"/>
    <property type="evidence" value="ECO:0007669"/>
    <property type="project" value="UniProtKB-EC"/>
</dbReference>